<organism evidence="1 2">
    <name type="scientific">Pleurotus cornucopiae</name>
    <name type="common">Cornucopia mushroom</name>
    <dbReference type="NCBI Taxonomy" id="5321"/>
    <lineage>
        <taxon>Eukaryota</taxon>
        <taxon>Fungi</taxon>
        <taxon>Dikarya</taxon>
        <taxon>Basidiomycota</taxon>
        <taxon>Agaricomycotina</taxon>
        <taxon>Agaricomycetes</taxon>
        <taxon>Agaricomycetidae</taxon>
        <taxon>Agaricales</taxon>
        <taxon>Pleurotineae</taxon>
        <taxon>Pleurotaceae</taxon>
        <taxon>Pleurotus</taxon>
    </lineage>
</organism>
<evidence type="ECO:0000313" key="1">
    <source>
        <dbReference type="EMBL" id="KAG9226810.1"/>
    </source>
</evidence>
<reference evidence="1 2" key="1">
    <citation type="journal article" date="2021" name="Appl. Environ. Microbiol.">
        <title>Genetic linkage and physical mapping for an oyster mushroom Pleurotus cornucopiae and QTL analysis for the trait cap color.</title>
        <authorList>
            <person name="Zhang Y."/>
            <person name="Gao W."/>
            <person name="Sonnenberg A."/>
            <person name="Chen Q."/>
            <person name="Zhang J."/>
            <person name="Huang C."/>
        </authorList>
    </citation>
    <scope>NUCLEOTIDE SEQUENCE [LARGE SCALE GENOMIC DNA]</scope>
    <source>
        <strain evidence="1">CCMSSC00406</strain>
    </source>
</reference>
<keyword evidence="2" id="KW-1185">Reference proteome</keyword>
<proteinExistence type="predicted"/>
<comment type="caution">
    <text evidence="1">The sequence shown here is derived from an EMBL/GenBank/DDBJ whole genome shotgun (WGS) entry which is preliminary data.</text>
</comment>
<accession>A0ACB7J987</accession>
<gene>
    <name evidence="1" type="ORF">CCMSSC00406_0009728</name>
</gene>
<protein>
    <submittedName>
        <fullName evidence="1">Uncharacterized protein</fullName>
    </submittedName>
</protein>
<dbReference type="EMBL" id="WQMT02000002">
    <property type="protein sequence ID" value="KAG9226810.1"/>
    <property type="molecule type" value="Genomic_DNA"/>
</dbReference>
<dbReference type="Proteomes" id="UP000824881">
    <property type="component" value="Unassembled WGS sequence"/>
</dbReference>
<evidence type="ECO:0000313" key="2">
    <source>
        <dbReference type="Proteomes" id="UP000824881"/>
    </source>
</evidence>
<name>A0ACB7J987_PLECO</name>
<sequence length="1004" mass="112332">MPSTQRNANKENLPDIPGIRSANRRDFGAQLRTKFATATEMANDRSTTFDRIHFKPLAPPTIANRLQAENIWIEYYTLETGSREKALATLERGAACPDMASIKQMVFYAATMGISRLNIKGVTGWSYNTTKVFVASIWGMRYRHGCLPPSAEVRSQLNEAVQEWSKMDKVINTQAKPKRAIREEDLNEVLTTCMLPSARFFSSNFMRIQMMSFMSFMFMHGTRPGTLLESGGYVGTGQCLKWKDTEWVVSGWDDGVGINIECIITLNWMKGQRMVDSDLSLGRHNIHLDWQLMVLSLAIVGGVFEDDILALHKERPSRAMPFELKVRKEAHERPVWLSKEKAETPMRLATAQSMFRKLVKMLGWLNATFRSFRYAFARNMTEKISKTNLRYLMGHSIRSQLAFRQYQVPDRPVDVTAARYQGEKESLGTSNHHSSVAWRRTAPGTLHVLQEKLEKNKRLQMTISKFKAAELLVTNKYGSDAASYEMIDSDDKIVVKARDLWGLVLTHYNHIATEGAIHAPLPAQHELPSGDDGVIVTETGNSPSSEDILQGLVNNVNPILCAIINGNSNPRSSVLEHYVTTIGGDRLRLDGICIFCHSNPDATDEAANKDHREHFSQHVMYCEVKNTPNTWRCPICALLIPVPNKGHSFSNEESGTASDPTEEADLEERNQPKASELKTFERYGALGGLSITSVIWGGGTKVTRVFCPICLYDENLPWSQRLYFTIMCKNMMDHIITHWSTPKTLKKDRPRTGIMYNKEFWCGLGSCDRSSRMKTGDMISHLHVVHQYRLLEYAADAKLDFELLGNPIPPVALVDHRNTALRQRNQKSIHELASNGGKKSDPPSDPTPTTIAKCGRKRTNIGLTRLARRKRTRIESPSPTPSPSTSPSRSSGPSKASGSAGPSSTGPYQRGLSSTSPTLERSCIAGSLSADPDGIFSSIQAFEAKYPQHASLKIAQFLVQGDITENLEALNTSNKDLRSTIPGLSMKGVKDLKNFLKEWVNTNK</sequence>